<dbReference type="Proteomes" id="UP000694552">
    <property type="component" value="Unplaced"/>
</dbReference>
<evidence type="ECO:0000313" key="2">
    <source>
        <dbReference type="Ensembl" id="ENSOSUP00000000975.1"/>
    </source>
</evidence>
<name>A0A8C8A990_9STRI</name>
<keyword evidence="1" id="KW-1133">Transmembrane helix</keyword>
<evidence type="ECO:0000256" key="1">
    <source>
        <dbReference type="SAM" id="Phobius"/>
    </source>
</evidence>
<evidence type="ECO:0000313" key="3">
    <source>
        <dbReference type="Proteomes" id="UP000694552"/>
    </source>
</evidence>
<accession>A0A8C8A990</accession>
<sequence>AVSSCWIPFSLGSSGLSALYIYQQSCLAKEKREEWSSKEKKNSSRGKLTKTHFNSLRTKGALGFYTGTSHGMQIAPFTTLVINNFFIASVILLHIWAKYDQS</sequence>
<dbReference type="Ensembl" id="ENSOSUT00000000994.1">
    <property type="protein sequence ID" value="ENSOSUP00000000975.1"/>
    <property type="gene ID" value="ENSOSUG00000000742.1"/>
</dbReference>
<reference evidence="2" key="1">
    <citation type="submission" date="2025-08" db="UniProtKB">
        <authorList>
            <consortium name="Ensembl"/>
        </authorList>
    </citation>
    <scope>IDENTIFICATION</scope>
</reference>
<dbReference type="AlphaFoldDB" id="A0A8C8A990"/>
<feature type="transmembrane region" description="Helical" evidence="1">
    <location>
        <begin position="74"/>
        <end position="97"/>
    </location>
</feature>
<keyword evidence="1" id="KW-0812">Transmembrane</keyword>
<reference evidence="2" key="2">
    <citation type="submission" date="2025-09" db="UniProtKB">
        <authorList>
            <consortium name="Ensembl"/>
        </authorList>
    </citation>
    <scope>IDENTIFICATION</scope>
</reference>
<organism evidence="2 3">
    <name type="scientific">Otus sunia</name>
    <name type="common">Oriental scops-owl</name>
    <dbReference type="NCBI Taxonomy" id="257818"/>
    <lineage>
        <taxon>Eukaryota</taxon>
        <taxon>Metazoa</taxon>
        <taxon>Chordata</taxon>
        <taxon>Craniata</taxon>
        <taxon>Vertebrata</taxon>
        <taxon>Euteleostomi</taxon>
        <taxon>Archelosauria</taxon>
        <taxon>Archosauria</taxon>
        <taxon>Dinosauria</taxon>
        <taxon>Saurischia</taxon>
        <taxon>Theropoda</taxon>
        <taxon>Coelurosauria</taxon>
        <taxon>Aves</taxon>
        <taxon>Neognathae</taxon>
        <taxon>Neoaves</taxon>
        <taxon>Telluraves</taxon>
        <taxon>Strigiformes</taxon>
        <taxon>Strigidae</taxon>
        <taxon>Otus</taxon>
    </lineage>
</organism>
<keyword evidence="3" id="KW-1185">Reference proteome</keyword>
<keyword evidence="1" id="KW-0472">Membrane</keyword>
<proteinExistence type="predicted"/>
<protein>
    <submittedName>
        <fullName evidence="2">Uncharacterized protein</fullName>
    </submittedName>
</protein>